<dbReference type="Pfam" id="PF11064">
    <property type="entry name" value="DUF2865"/>
    <property type="match status" value="1"/>
</dbReference>
<sequence length="249" mass="27256">MAQRQLSAIRAIARSRGCKEGDDRGGFFNACRDLTLRMANIQRQLSSSSLASRGCSERTVRKAVKAKLDRSRPSAPTAADSQSRTPATGRKGALTYCVRLSDGYLFPAPHSQFQKSDNVAETMAQCRYICEGQNVDLYVLNDPNGETGDMVSVSTGKPYIELPTAYNYHGDGNFRKCDWAGYIGKISELRANSRGTRMLKNVVVPMPDSRPARNSDSEVQTTSFAPITERTVRVVGPAFIFDDGAGAIR</sequence>
<accession>A0A7W9AY85</accession>
<dbReference type="RefSeq" id="WP_374828622.1">
    <property type="nucleotide sequence ID" value="NZ_JBHEET010000012.1"/>
</dbReference>
<organism evidence="2 3">
    <name type="scientific">Brucella daejeonensis</name>
    <dbReference type="NCBI Taxonomy" id="659015"/>
    <lineage>
        <taxon>Bacteria</taxon>
        <taxon>Pseudomonadati</taxon>
        <taxon>Pseudomonadota</taxon>
        <taxon>Alphaproteobacteria</taxon>
        <taxon>Hyphomicrobiales</taxon>
        <taxon>Brucellaceae</taxon>
        <taxon>Brucella/Ochrobactrum group</taxon>
        <taxon>Brucella</taxon>
    </lineage>
</organism>
<protein>
    <recommendedName>
        <fullName evidence="4">DUF2865 domain-containing protein</fullName>
    </recommendedName>
</protein>
<evidence type="ECO:0000313" key="2">
    <source>
        <dbReference type="EMBL" id="MBB5702790.1"/>
    </source>
</evidence>
<evidence type="ECO:0000313" key="3">
    <source>
        <dbReference type="Proteomes" id="UP000555546"/>
    </source>
</evidence>
<comment type="caution">
    <text evidence="2">The sequence shown here is derived from an EMBL/GenBank/DDBJ whole genome shotgun (WGS) entry which is preliminary data.</text>
</comment>
<feature type="region of interest" description="Disordered" evidence="1">
    <location>
        <begin position="62"/>
        <end position="88"/>
    </location>
</feature>
<dbReference type="Proteomes" id="UP000555546">
    <property type="component" value="Unassembled WGS sequence"/>
</dbReference>
<gene>
    <name evidence="2" type="ORF">FHS76_002679</name>
</gene>
<reference evidence="2 3" key="1">
    <citation type="submission" date="2020-08" db="EMBL/GenBank/DDBJ databases">
        <title>Genomic Encyclopedia of Type Strains, Phase IV (KMG-IV): sequencing the most valuable type-strain genomes for metagenomic binning, comparative biology and taxonomic classification.</title>
        <authorList>
            <person name="Goeker M."/>
        </authorList>
    </citation>
    <scope>NUCLEOTIDE SEQUENCE [LARGE SCALE GENOMIC DNA]</scope>
    <source>
        <strain evidence="2 3">DSM 26944</strain>
    </source>
</reference>
<dbReference type="InterPro" id="IPR021293">
    <property type="entry name" value="DUF2865"/>
</dbReference>
<evidence type="ECO:0000256" key="1">
    <source>
        <dbReference type="SAM" id="MobiDB-lite"/>
    </source>
</evidence>
<dbReference type="AlphaFoldDB" id="A0A7W9AY85"/>
<proteinExistence type="predicted"/>
<keyword evidence="3" id="KW-1185">Reference proteome</keyword>
<evidence type="ECO:0008006" key="4">
    <source>
        <dbReference type="Google" id="ProtNLM"/>
    </source>
</evidence>
<dbReference type="EMBL" id="JACIJG010000009">
    <property type="protein sequence ID" value="MBB5702790.1"/>
    <property type="molecule type" value="Genomic_DNA"/>
</dbReference>
<name>A0A7W9AY85_9HYPH</name>
<feature type="compositionally biased region" description="Basic and acidic residues" evidence="1">
    <location>
        <begin position="62"/>
        <end position="72"/>
    </location>
</feature>